<dbReference type="Proteomes" id="UP000636453">
    <property type="component" value="Unassembled WGS sequence"/>
</dbReference>
<evidence type="ECO:0000313" key="3">
    <source>
        <dbReference type="EMBL" id="GHE32523.1"/>
    </source>
</evidence>
<keyword evidence="2" id="KW-0732">Signal</keyword>
<protein>
    <submittedName>
        <fullName evidence="3">Uncharacterized protein</fullName>
    </submittedName>
</protein>
<sequence length="124" mass="13255">MRARNGGCTVAARIPPEVTTMTRPLPHLLVLALGLAAASAAVAAEPPEPAAAPEAEAGRAVEQDRDVDRNCLRHTGSLLLHSRRARAEKRCAPAFGRVYTQDDLRMTGAVDIADALRRLDPAIR</sequence>
<proteinExistence type="predicted"/>
<feature type="compositionally biased region" description="Low complexity" evidence="1">
    <location>
        <begin position="44"/>
        <end position="55"/>
    </location>
</feature>
<accession>A0A918Z0I2</accession>
<feature type="region of interest" description="Disordered" evidence="1">
    <location>
        <begin position="44"/>
        <end position="63"/>
    </location>
</feature>
<organism evidence="3 4">
    <name type="scientific">Vulcaniibacterium thermophilum</name>
    <dbReference type="NCBI Taxonomy" id="1169913"/>
    <lineage>
        <taxon>Bacteria</taxon>
        <taxon>Pseudomonadati</taxon>
        <taxon>Pseudomonadota</taxon>
        <taxon>Gammaproteobacteria</taxon>
        <taxon>Lysobacterales</taxon>
        <taxon>Lysobacteraceae</taxon>
        <taxon>Vulcaniibacterium</taxon>
    </lineage>
</organism>
<dbReference type="EMBL" id="BNCF01000006">
    <property type="protein sequence ID" value="GHE32523.1"/>
    <property type="molecule type" value="Genomic_DNA"/>
</dbReference>
<comment type="caution">
    <text evidence="3">The sequence shown here is derived from an EMBL/GenBank/DDBJ whole genome shotgun (WGS) entry which is preliminary data.</text>
</comment>
<keyword evidence="4" id="KW-1185">Reference proteome</keyword>
<feature type="signal peptide" evidence="2">
    <location>
        <begin position="1"/>
        <end position="43"/>
    </location>
</feature>
<dbReference type="AlphaFoldDB" id="A0A918Z0I2"/>
<name>A0A918Z0I2_9GAMM</name>
<evidence type="ECO:0000313" key="4">
    <source>
        <dbReference type="Proteomes" id="UP000636453"/>
    </source>
</evidence>
<reference evidence="3" key="1">
    <citation type="journal article" date="2014" name="Int. J. Syst. Evol. Microbiol.">
        <title>Complete genome sequence of Corynebacterium casei LMG S-19264T (=DSM 44701T), isolated from a smear-ripened cheese.</title>
        <authorList>
            <consortium name="US DOE Joint Genome Institute (JGI-PGF)"/>
            <person name="Walter F."/>
            <person name="Albersmeier A."/>
            <person name="Kalinowski J."/>
            <person name="Ruckert C."/>
        </authorList>
    </citation>
    <scope>NUCLEOTIDE SEQUENCE</scope>
    <source>
        <strain evidence="3">KCTC 32020</strain>
    </source>
</reference>
<gene>
    <name evidence="3" type="ORF">GCM10007167_13140</name>
</gene>
<evidence type="ECO:0000256" key="1">
    <source>
        <dbReference type="SAM" id="MobiDB-lite"/>
    </source>
</evidence>
<evidence type="ECO:0000256" key="2">
    <source>
        <dbReference type="SAM" id="SignalP"/>
    </source>
</evidence>
<reference evidence="3" key="2">
    <citation type="submission" date="2020-09" db="EMBL/GenBank/DDBJ databases">
        <authorList>
            <person name="Sun Q."/>
            <person name="Kim S."/>
        </authorList>
    </citation>
    <scope>NUCLEOTIDE SEQUENCE</scope>
    <source>
        <strain evidence="3">KCTC 32020</strain>
    </source>
</reference>
<feature type="chain" id="PRO_5038013478" evidence="2">
    <location>
        <begin position="44"/>
        <end position="124"/>
    </location>
</feature>